<sequence length="741" mass="82428">MSVKLLPSQPLDDSVSPLFLDAGAIFVDPGAGGIIGRPKLLRLLRKLGALLCHDPGSAKYILVHPQSNTGRQFIRDWGTDADKIVLNHQWVQKCSTTRKVLGADDNWGGCATHDDGLPIGSPDEKDVNPLPTPRETPVDIRPSPMKSSSTKRTPSKSPAQSKPESPTSHPSPPRTANDTQTSVSIVPPALSDTSSNIPQVYQNIMSQPGASVGSAAPNPPFFPPPMMHPDMMQQFFHQMNLINHMMQQSMPDHRHPLYGALVDSCRNHLGQISQEQFSFPPNNSAHSLRSPAYHCEAQQLDCSTSTSLSRSHSLESSVPIQSSSQKFSSSKESARNQSPIPRSPTMPSARPSQLPTAASPASNILTDPETGEGLNFFVEVNMGFSTQRSVTTAQIKKHGGKLAHQKELADYCILSQKCKTFNTDLSEAVYYDVPAVNASFVTDCVNAKRLLDHSDYLFDIPPKLQNKRKGHQKQHKQGGTPVRAEVKAKVERKWIEENLSMSQNKRLNPEEDDKLPKRRKTGCESTHSQPTLRPIASGQDLRSPSPPPEHTRVLFSEGRYRYTLEEREYVQAYAEVLLKRDINITNIAIADRLFKKMPHHSNKSWREQIQKHDGFRTDIETLRKRVGIAQRLKRKKAPVVEQNLFIEEAPLPAAASPLPSADIQTGPPQRNLFEEDLKAIVDFFALDGADEDEDEPDVIWAKLTSKMTCQTAASWADFHCQHHVEIQRRYELLAESNNDGT</sequence>
<dbReference type="Proteomes" id="UP000812287">
    <property type="component" value="Unassembled WGS sequence"/>
</dbReference>
<evidence type="ECO:0000256" key="1">
    <source>
        <dbReference type="SAM" id="MobiDB-lite"/>
    </source>
</evidence>
<feature type="compositionally biased region" description="Low complexity" evidence="1">
    <location>
        <begin position="141"/>
        <end position="158"/>
    </location>
</feature>
<evidence type="ECO:0000313" key="3">
    <source>
        <dbReference type="EMBL" id="KAG7450578.1"/>
    </source>
</evidence>
<name>A0A9P7W1Q3_9AGAR</name>
<protein>
    <recommendedName>
        <fullName evidence="2">BRCT domain-containing protein</fullName>
    </recommendedName>
</protein>
<feature type="region of interest" description="Disordered" evidence="1">
    <location>
        <begin position="313"/>
        <end position="365"/>
    </location>
</feature>
<dbReference type="SUPFAM" id="SSF52113">
    <property type="entry name" value="BRCT domain"/>
    <property type="match status" value="1"/>
</dbReference>
<dbReference type="GeneID" id="66101168"/>
<feature type="region of interest" description="Disordered" evidence="1">
    <location>
        <begin position="113"/>
        <end position="181"/>
    </location>
</feature>
<feature type="domain" description="BRCT" evidence="2">
    <location>
        <begin position="372"/>
        <end position="458"/>
    </location>
</feature>
<feature type="compositionally biased region" description="Polar residues" evidence="1">
    <location>
        <begin position="159"/>
        <end position="181"/>
    </location>
</feature>
<dbReference type="EMBL" id="MU250526">
    <property type="protein sequence ID" value="KAG7450578.1"/>
    <property type="molecule type" value="Genomic_DNA"/>
</dbReference>
<evidence type="ECO:0000259" key="2">
    <source>
        <dbReference type="PROSITE" id="PS50172"/>
    </source>
</evidence>
<organism evidence="3 4">
    <name type="scientific">Guyanagaster necrorhizus</name>
    <dbReference type="NCBI Taxonomy" id="856835"/>
    <lineage>
        <taxon>Eukaryota</taxon>
        <taxon>Fungi</taxon>
        <taxon>Dikarya</taxon>
        <taxon>Basidiomycota</taxon>
        <taxon>Agaricomycotina</taxon>
        <taxon>Agaricomycetes</taxon>
        <taxon>Agaricomycetidae</taxon>
        <taxon>Agaricales</taxon>
        <taxon>Marasmiineae</taxon>
        <taxon>Physalacriaceae</taxon>
        <taxon>Guyanagaster</taxon>
    </lineage>
</organism>
<accession>A0A9P7W1Q3</accession>
<dbReference type="PROSITE" id="PS50172">
    <property type="entry name" value="BRCT"/>
    <property type="match status" value="1"/>
</dbReference>
<proteinExistence type="predicted"/>
<feature type="compositionally biased region" description="Polar residues" evidence="1">
    <location>
        <begin position="350"/>
        <end position="365"/>
    </location>
</feature>
<dbReference type="AlphaFoldDB" id="A0A9P7W1Q3"/>
<gene>
    <name evidence="3" type="ORF">BT62DRAFT_1072633</name>
</gene>
<feature type="compositionally biased region" description="Basic and acidic residues" evidence="1">
    <location>
        <begin position="113"/>
        <end position="127"/>
    </location>
</feature>
<feature type="compositionally biased region" description="Basic residues" evidence="1">
    <location>
        <begin position="465"/>
        <end position="476"/>
    </location>
</feature>
<dbReference type="OrthoDB" id="426865at2759"/>
<feature type="region of interest" description="Disordered" evidence="1">
    <location>
        <begin position="500"/>
        <end position="552"/>
    </location>
</feature>
<feature type="region of interest" description="Disordered" evidence="1">
    <location>
        <begin position="464"/>
        <end position="484"/>
    </location>
</feature>
<dbReference type="Gene3D" id="3.40.50.10190">
    <property type="entry name" value="BRCT domain"/>
    <property type="match status" value="1"/>
</dbReference>
<feature type="compositionally biased region" description="Low complexity" evidence="1">
    <location>
        <begin position="313"/>
        <end position="331"/>
    </location>
</feature>
<evidence type="ECO:0000313" key="4">
    <source>
        <dbReference type="Proteomes" id="UP000812287"/>
    </source>
</evidence>
<comment type="caution">
    <text evidence="3">The sequence shown here is derived from an EMBL/GenBank/DDBJ whole genome shotgun (WGS) entry which is preliminary data.</text>
</comment>
<dbReference type="InterPro" id="IPR001357">
    <property type="entry name" value="BRCT_dom"/>
</dbReference>
<keyword evidence="4" id="KW-1185">Reference proteome</keyword>
<dbReference type="RefSeq" id="XP_043044078.1">
    <property type="nucleotide sequence ID" value="XM_043178874.1"/>
</dbReference>
<dbReference type="InterPro" id="IPR036420">
    <property type="entry name" value="BRCT_dom_sf"/>
</dbReference>
<reference evidence="3" key="1">
    <citation type="submission" date="2020-11" db="EMBL/GenBank/DDBJ databases">
        <title>Adaptations for nitrogen fixation in a non-lichenized fungal sporocarp promotes dispersal by wood-feeding termites.</title>
        <authorList>
            <consortium name="DOE Joint Genome Institute"/>
            <person name="Koch R.A."/>
            <person name="Yoon G."/>
            <person name="Arayal U."/>
            <person name="Lail K."/>
            <person name="Amirebrahimi M."/>
            <person name="Labutti K."/>
            <person name="Lipzen A."/>
            <person name="Riley R."/>
            <person name="Barry K."/>
            <person name="Henrissat B."/>
            <person name="Grigoriev I.V."/>
            <person name="Herr J.R."/>
            <person name="Aime M.C."/>
        </authorList>
    </citation>
    <scope>NUCLEOTIDE SEQUENCE</scope>
    <source>
        <strain evidence="3">MCA 3950</strain>
    </source>
</reference>